<reference evidence="2" key="2">
    <citation type="submission" date="2018-03" db="EMBL/GenBank/DDBJ databases">
        <title>The Triticum urartu genome reveals the dynamic nature of wheat genome evolution.</title>
        <authorList>
            <person name="Ling H."/>
            <person name="Ma B."/>
            <person name="Shi X."/>
            <person name="Liu H."/>
            <person name="Dong L."/>
            <person name="Sun H."/>
            <person name="Cao Y."/>
            <person name="Gao Q."/>
            <person name="Zheng S."/>
            <person name="Li Y."/>
            <person name="Yu Y."/>
            <person name="Du H."/>
            <person name="Qi M."/>
            <person name="Li Y."/>
            <person name="Yu H."/>
            <person name="Cui Y."/>
            <person name="Wang N."/>
            <person name="Chen C."/>
            <person name="Wu H."/>
            <person name="Zhao Y."/>
            <person name="Zhang J."/>
            <person name="Li Y."/>
            <person name="Zhou W."/>
            <person name="Zhang B."/>
            <person name="Hu W."/>
            <person name="Eijk M."/>
            <person name="Tang J."/>
            <person name="Witsenboer H."/>
            <person name="Zhao S."/>
            <person name="Li Z."/>
            <person name="Zhang A."/>
            <person name="Wang D."/>
            <person name="Liang C."/>
        </authorList>
    </citation>
    <scope>NUCLEOTIDE SEQUENCE [LARGE SCALE GENOMIC DNA]</scope>
    <source>
        <strain evidence="2">cv. G1812</strain>
    </source>
</reference>
<proteinExistence type="predicted"/>
<accession>A0A8R7U386</accession>
<protein>
    <submittedName>
        <fullName evidence="2">Uncharacterized protein</fullName>
    </submittedName>
</protein>
<evidence type="ECO:0000256" key="1">
    <source>
        <dbReference type="SAM" id="MobiDB-lite"/>
    </source>
</evidence>
<reference evidence="3" key="1">
    <citation type="journal article" date="2013" name="Nature">
        <title>Draft genome of the wheat A-genome progenitor Triticum urartu.</title>
        <authorList>
            <person name="Ling H.Q."/>
            <person name="Zhao S."/>
            <person name="Liu D."/>
            <person name="Wang J."/>
            <person name="Sun H."/>
            <person name="Zhang C."/>
            <person name="Fan H."/>
            <person name="Li D."/>
            <person name="Dong L."/>
            <person name="Tao Y."/>
            <person name="Gao C."/>
            <person name="Wu H."/>
            <person name="Li Y."/>
            <person name="Cui Y."/>
            <person name="Guo X."/>
            <person name="Zheng S."/>
            <person name="Wang B."/>
            <person name="Yu K."/>
            <person name="Liang Q."/>
            <person name="Yang W."/>
            <person name="Lou X."/>
            <person name="Chen J."/>
            <person name="Feng M."/>
            <person name="Jian J."/>
            <person name="Zhang X."/>
            <person name="Luo G."/>
            <person name="Jiang Y."/>
            <person name="Liu J."/>
            <person name="Wang Z."/>
            <person name="Sha Y."/>
            <person name="Zhang B."/>
            <person name="Wu H."/>
            <person name="Tang D."/>
            <person name="Shen Q."/>
            <person name="Xue P."/>
            <person name="Zou S."/>
            <person name="Wang X."/>
            <person name="Liu X."/>
            <person name="Wang F."/>
            <person name="Yang Y."/>
            <person name="An X."/>
            <person name="Dong Z."/>
            <person name="Zhang K."/>
            <person name="Zhang X."/>
            <person name="Luo M.C."/>
            <person name="Dvorak J."/>
            <person name="Tong Y."/>
            <person name="Wang J."/>
            <person name="Yang H."/>
            <person name="Li Z."/>
            <person name="Wang D."/>
            <person name="Zhang A."/>
            <person name="Wang J."/>
        </authorList>
    </citation>
    <scope>NUCLEOTIDE SEQUENCE</scope>
    <source>
        <strain evidence="3">cv. G1812</strain>
    </source>
</reference>
<evidence type="ECO:0000313" key="2">
    <source>
        <dbReference type="EnsemblPlants" id="TuG1812G0400000304.01.T01.cds435022"/>
    </source>
</evidence>
<reference evidence="2" key="3">
    <citation type="submission" date="2022-06" db="UniProtKB">
        <authorList>
            <consortium name="EnsemblPlants"/>
        </authorList>
    </citation>
    <scope>IDENTIFICATION</scope>
</reference>
<name>A0A8R7U386_TRIUA</name>
<dbReference type="AlphaFoldDB" id="A0A8R7U386"/>
<feature type="region of interest" description="Disordered" evidence="1">
    <location>
        <begin position="112"/>
        <end position="131"/>
    </location>
</feature>
<keyword evidence="3" id="KW-1185">Reference proteome</keyword>
<evidence type="ECO:0000313" key="3">
    <source>
        <dbReference type="Proteomes" id="UP000015106"/>
    </source>
</evidence>
<dbReference type="Gramene" id="TuG1812G0400000304.01.T01">
    <property type="protein sequence ID" value="TuG1812G0400000304.01.T01.cds435022"/>
    <property type="gene ID" value="TuG1812G0400000304.01"/>
</dbReference>
<dbReference type="EnsemblPlants" id="TuG1812G0400000304.01.T01">
    <property type="protein sequence ID" value="TuG1812G0400000304.01.T01.cds435022"/>
    <property type="gene ID" value="TuG1812G0400000304.01"/>
</dbReference>
<sequence length="131" mass="14748">MNHLMCAIRESRPCYITRSRCPEQGTTFQPLVFTNRSLRLTPLKYYSRDILDCQGPSLAHTCMWACLWTSLGPGPAGNPQALQLLIPRRKQRADHPRRIRLGGGFWLSSTSGSSQSSLGVHQNHHKPVLPK</sequence>
<organism evidence="2 3">
    <name type="scientific">Triticum urartu</name>
    <name type="common">Red wild einkorn</name>
    <name type="synonym">Crithodium urartu</name>
    <dbReference type="NCBI Taxonomy" id="4572"/>
    <lineage>
        <taxon>Eukaryota</taxon>
        <taxon>Viridiplantae</taxon>
        <taxon>Streptophyta</taxon>
        <taxon>Embryophyta</taxon>
        <taxon>Tracheophyta</taxon>
        <taxon>Spermatophyta</taxon>
        <taxon>Magnoliopsida</taxon>
        <taxon>Liliopsida</taxon>
        <taxon>Poales</taxon>
        <taxon>Poaceae</taxon>
        <taxon>BOP clade</taxon>
        <taxon>Pooideae</taxon>
        <taxon>Triticodae</taxon>
        <taxon>Triticeae</taxon>
        <taxon>Triticinae</taxon>
        <taxon>Triticum</taxon>
    </lineage>
</organism>
<feature type="compositionally biased region" description="Basic residues" evidence="1">
    <location>
        <begin position="122"/>
        <end position="131"/>
    </location>
</feature>
<dbReference type="Proteomes" id="UP000015106">
    <property type="component" value="Chromosome 4"/>
</dbReference>